<gene>
    <name evidence="3" type="ORF">CBI38_34440</name>
</gene>
<evidence type="ECO:0000256" key="1">
    <source>
        <dbReference type="SAM" id="MobiDB-lite"/>
    </source>
</evidence>
<geneLocation type="plasmid" evidence="4">
    <name>prb98</name>
</geneLocation>
<name>A0A2S2C6S2_9NOCA</name>
<keyword evidence="4" id="KW-1185">Reference proteome</keyword>
<proteinExistence type="predicted"/>
<feature type="region of interest" description="Disordered" evidence="1">
    <location>
        <begin position="249"/>
        <end position="279"/>
    </location>
</feature>
<dbReference type="InterPro" id="IPR029261">
    <property type="entry name" value="Transposase_Znf"/>
</dbReference>
<organism evidence="3 4">
    <name type="scientific">Rhodococcus oxybenzonivorans</name>
    <dbReference type="NCBI Taxonomy" id="1990687"/>
    <lineage>
        <taxon>Bacteria</taxon>
        <taxon>Bacillati</taxon>
        <taxon>Actinomycetota</taxon>
        <taxon>Actinomycetes</taxon>
        <taxon>Mycobacteriales</taxon>
        <taxon>Nocardiaceae</taxon>
        <taxon>Rhodococcus</taxon>
    </lineage>
</organism>
<dbReference type="InterPro" id="IPR017894">
    <property type="entry name" value="HTH_IS21_transposase_type"/>
</dbReference>
<evidence type="ECO:0000313" key="3">
    <source>
        <dbReference type="EMBL" id="AWK76488.1"/>
    </source>
</evidence>
<dbReference type="PANTHER" id="PTHR33498:SF1">
    <property type="entry name" value="TRANSPOSASE FOR INSERTION SEQUENCE ELEMENT IS1557"/>
    <property type="match status" value="1"/>
</dbReference>
<dbReference type="InterPro" id="IPR047951">
    <property type="entry name" value="Transpos_ISL3"/>
</dbReference>
<dbReference type="EMBL" id="CP021355">
    <property type="protein sequence ID" value="AWK76488.1"/>
    <property type="molecule type" value="Genomic_DNA"/>
</dbReference>
<dbReference type="InterPro" id="IPR002560">
    <property type="entry name" value="Transposase_DDE"/>
</dbReference>
<dbReference type="PANTHER" id="PTHR33498">
    <property type="entry name" value="TRANSPOSASE FOR INSERTION SEQUENCE ELEMENT IS1557"/>
    <property type="match status" value="1"/>
</dbReference>
<dbReference type="PROSITE" id="PS50531">
    <property type="entry name" value="HTH_IS21"/>
    <property type="match status" value="1"/>
</dbReference>
<dbReference type="Pfam" id="PF14690">
    <property type="entry name" value="Zn_ribbon_ISL3"/>
    <property type="match status" value="1"/>
</dbReference>
<sequence length="596" mass="64869">MRVLLPHLASIDVVGVWRVGSTIRIQARSRGDRAWCPRCGGEATRRHSRYRRQLTDTAIGGHPVLIDVRSRRLFCDTTDCGARTFAEQIAGLTERWSLRTPARTAMIEAIGLAAAGRAGARLSGRLGVAVSRDTLLRAVRSIPDRPIGEVPVLGIDDFALRRGHVYGTVVVDMKTRTPIDLLPDRTAGTVATWLRGHPEIEVVCRDRARAYAEGVRTGAPDAIQVADRWHLWHNLAAAVEKTVIRHRADLRPPTETTSTNDAIDNPSSAPPDPTESGIADGRLATRTRERHAAVHELLAQGRTISYISRTLPLDRKTVRRFARTADAQDLLPTTRTGRSLLDEYAPYLRERVAGGCVDAAVLTREITELGYHGSTKTVRRFLQPLRAAHTALPSRPAAPSVRRVTGWLTRRPDRLTDEDRAGRDALLARSPALATTGRLVQDFAEIMVDRRGQDLNAWIGRARQEGSPALRSFAAGLVRDLDAVTAGLTLPHNSGAVEGHVNRIILWNLRCQAHSRLRWLTGTIGSSVAVGGAPISRGVVPVGVGTSTSRFRRLSRAVCPSSTAARSSSLSGIAPSMRWRLSLASNSCPLPDALGA</sequence>
<dbReference type="NCBIfam" id="NF033550">
    <property type="entry name" value="transpos_ISL3"/>
    <property type="match status" value="1"/>
</dbReference>
<feature type="domain" description="HTH IS21-type" evidence="2">
    <location>
        <begin position="289"/>
        <end position="352"/>
    </location>
</feature>
<feature type="compositionally biased region" description="Polar residues" evidence="1">
    <location>
        <begin position="254"/>
        <end position="267"/>
    </location>
</feature>
<reference evidence="3 4" key="1">
    <citation type="submission" date="2017-05" db="EMBL/GenBank/DDBJ databases">
        <title>Isolation of Rhodococcus sp. S2-17 biodegrading of BP-3.</title>
        <authorList>
            <person name="Lee Y."/>
            <person name="Kim K.H."/>
            <person name="Chun B.H."/>
            <person name="Jung H.S."/>
            <person name="Jeon C.O."/>
        </authorList>
    </citation>
    <scope>NUCLEOTIDE SEQUENCE [LARGE SCALE GENOMIC DNA]</scope>
    <source>
        <strain evidence="3 4">S2-17</strain>
        <plasmid evidence="4">prb98</plasmid>
    </source>
</reference>
<evidence type="ECO:0000259" key="2">
    <source>
        <dbReference type="PROSITE" id="PS50531"/>
    </source>
</evidence>
<dbReference type="OrthoDB" id="3238779at2"/>
<dbReference type="RefSeq" id="WP_109335937.1">
    <property type="nucleotide sequence ID" value="NZ_CP021355.1"/>
</dbReference>
<accession>A0A2S2C6S2</accession>
<keyword evidence="3" id="KW-0614">Plasmid</keyword>
<protein>
    <submittedName>
        <fullName evidence="3">Transposase</fullName>
    </submittedName>
</protein>
<dbReference type="AlphaFoldDB" id="A0A2S2C6S2"/>
<evidence type="ECO:0000313" key="4">
    <source>
        <dbReference type="Proteomes" id="UP000245711"/>
    </source>
</evidence>
<dbReference type="Pfam" id="PF01610">
    <property type="entry name" value="DDE_Tnp_ISL3"/>
    <property type="match status" value="2"/>
</dbReference>
<dbReference type="KEGG" id="roz:CBI38_34440"/>
<dbReference type="Proteomes" id="UP000245711">
    <property type="component" value="Plasmid pRB98"/>
</dbReference>